<dbReference type="GO" id="GO:0005200">
    <property type="term" value="F:structural constituent of cytoskeleton"/>
    <property type="evidence" value="ECO:0007669"/>
    <property type="project" value="TreeGrafter"/>
</dbReference>
<evidence type="ECO:0000313" key="6">
    <source>
        <dbReference type="Ensembl" id="ENSPFOP00000026909.1"/>
    </source>
</evidence>
<dbReference type="PANTHER" id="PTHR45652">
    <property type="entry name" value="GLIAL FIBRILLARY ACIDIC PROTEIN"/>
    <property type="match status" value="1"/>
</dbReference>
<keyword evidence="7" id="KW-1185">Reference proteome</keyword>
<dbReference type="STRING" id="48698.ENSPFOP00000026909"/>
<dbReference type="eggNOG" id="ENOG502RYQX">
    <property type="taxonomic scope" value="Eukaryota"/>
</dbReference>
<evidence type="ECO:0000256" key="4">
    <source>
        <dbReference type="SAM" id="MobiDB-lite"/>
    </source>
</evidence>
<evidence type="ECO:0000256" key="2">
    <source>
        <dbReference type="ARBA" id="ARBA00023054"/>
    </source>
</evidence>
<dbReference type="KEGG" id="pfor:103150185"/>
<dbReference type="EMBL" id="AYCK01013098">
    <property type="status" value="NOT_ANNOTATED_CDS"/>
    <property type="molecule type" value="Genomic_DNA"/>
</dbReference>
<dbReference type="AlphaFoldDB" id="A0A096M668"/>
<dbReference type="InterPro" id="IPR050405">
    <property type="entry name" value="Intermediate_filament"/>
</dbReference>
<sequence length="381" mass="42833">MAMLRVSSYRRLFDDDGRSPNGGPRLRQASARCASADQCGCDKIDFVAAKALNKVGLDRFVQERTTMAALNDRLVKLIELAHCLEEENGSLECQISDLEENLNGRPGSTEITCIAAKPKFSLEAAVEKLRRQRDEIICDTEELKEELECLQKEFEKAAHQRIVVQQGQQDAAEVVDAVTAECLALRDQVAVYEEQLANMETQHKTEVQSQLQPDEKALAAAAIRFGSPDITAALEVKEYHRQLAESLQLEFDALSSGKGGGKKLEARGTGGSMVKDPTEITDVDEMKTLISELQKELDDLEKSNEELLDEVEVKGAVYKDEVEELEFTITEMKQQEVDFKSQMKEQCEEYRELLSQKMARDMEIAAYRSLVEEEEVRLCIL</sequence>
<name>A0A096M668_POEFO</name>
<dbReference type="InterPro" id="IPR039008">
    <property type="entry name" value="IF_rod_dom"/>
</dbReference>
<evidence type="ECO:0000256" key="3">
    <source>
        <dbReference type="SAM" id="Coils"/>
    </source>
</evidence>
<dbReference type="OMA" id="MKEQCED"/>
<dbReference type="GO" id="GO:0005882">
    <property type="term" value="C:intermediate filament"/>
    <property type="evidence" value="ECO:0007669"/>
    <property type="project" value="UniProtKB-KW"/>
</dbReference>
<feature type="coiled-coil region" evidence="3">
    <location>
        <begin position="126"/>
        <end position="202"/>
    </location>
</feature>
<dbReference type="Pfam" id="PF00038">
    <property type="entry name" value="Filament"/>
    <property type="match status" value="1"/>
</dbReference>
<dbReference type="GeneID" id="103150185"/>
<dbReference type="SMART" id="SM01391">
    <property type="entry name" value="Filament"/>
    <property type="match status" value="1"/>
</dbReference>
<dbReference type="OrthoDB" id="8925521at2759"/>
<feature type="coiled-coil region" evidence="3">
    <location>
        <begin position="283"/>
        <end position="310"/>
    </location>
</feature>
<dbReference type="CTD" id="798092"/>
<reference evidence="6" key="3">
    <citation type="submission" date="2025-09" db="UniProtKB">
        <authorList>
            <consortium name="Ensembl"/>
        </authorList>
    </citation>
    <scope>IDENTIFICATION</scope>
</reference>
<evidence type="ECO:0000256" key="1">
    <source>
        <dbReference type="ARBA" id="ARBA00022754"/>
    </source>
</evidence>
<dbReference type="SUPFAM" id="SSF64593">
    <property type="entry name" value="Intermediate filament protein, coiled coil region"/>
    <property type="match status" value="1"/>
</dbReference>
<dbReference type="PANTHER" id="PTHR45652:SF7">
    <property type="entry name" value="VIMENTIN-LIKE"/>
    <property type="match status" value="1"/>
</dbReference>
<keyword evidence="1" id="KW-0403">Intermediate filament</keyword>
<dbReference type="GO" id="GO:0045109">
    <property type="term" value="P:intermediate filament organization"/>
    <property type="evidence" value="ECO:0007669"/>
    <property type="project" value="TreeGrafter"/>
</dbReference>
<evidence type="ECO:0000313" key="7">
    <source>
        <dbReference type="Proteomes" id="UP000028760"/>
    </source>
</evidence>
<proteinExistence type="predicted"/>
<keyword evidence="2 3" id="KW-0175">Coiled coil</keyword>
<reference evidence="7" key="1">
    <citation type="submission" date="2013-10" db="EMBL/GenBank/DDBJ databases">
        <authorList>
            <person name="Schartl M."/>
            <person name="Warren W."/>
        </authorList>
    </citation>
    <scope>NUCLEOTIDE SEQUENCE [LARGE SCALE GENOMIC DNA]</scope>
    <source>
        <strain evidence="7">female</strain>
    </source>
</reference>
<feature type="region of interest" description="Disordered" evidence="4">
    <location>
        <begin position="256"/>
        <end position="277"/>
    </location>
</feature>
<feature type="coiled-coil region" evidence="3">
    <location>
        <begin position="67"/>
        <end position="101"/>
    </location>
</feature>
<dbReference type="GO" id="GO:0005737">
    <property type="term" value="C:cytoplasm"/>
    <property type="evidence" value="ECO:0007669"/>
    <property type="project" value="TreeGrafter"/>
</dbReference>
<dbReference type="Ensembl" id="ENSPFOT00000024419.1">
    <property type="protein sequence ID" value="ENSPFOP00000026909.1"/>
    <property type="gene ID" value="ENSPFOG00000022482.1"/>
</dbReference>
<protein>
    <submittedName>
        <fullName evidence="6">Vimentin-related 2</fullName>
    </submittedName>
</protein>
<dbReference type="GeneTree" id="ENSGT00940000164536"/>
<organism evidence="6 7">
    <name type="scientific">Poecilia formosa</name>
    <name type="common">Amazon molly</name>
    <name type="synonym">Limia formosa</name>
    <dbReference type="NCBI Taxonomy" id="48698"/>
    <lineage>
        <taxon>Eukaryota</taxon>
        <taxon>Metazoa</taxon>
        <taxon>Chordata</taxon>
        <taxon>Craniata</taxon>
        <taxon>Vertebrata</taxon>
        <taxon>Euteleostomi</taxon>
        <taxon>Actinopterygii</taxon>
        <taxon>Neopterygii</taxon>
        <taxon>Teleostei</taxon>
        <taxon>Neoteleostei</taxon>
        <taxon>Acanthomorphata</taxon>
        <taxon>Ovalentaria</taxon>
        <taxon>Atherinomorphae</taxon>
        <taxon>Cyprinodontiformes</taxon>
        <taxon>Poeciliidae</taxon>
        <taxon>Poeciliinae</taxon>
        <taxon>Poecilia</taxon>
    </lineage>
</organism>
<accession>A0A096M668</accession>
<evidence type="ECO:0000259" key="5">
    <source>
        <dbReference type="SMART" id="SM01391"/>
    </source>
</evidence>
<dbReference type="Proteomes" id="UP000028760">
    <property type="component" value="Unassembled WGS sequence"/>
</dbReference>
<dbReference type="RefSeq" id="XP_007569745.1">
    <property type="nucleotide sequence ID" value="XM_007569683.2"/>
</dbReference>
<dbReference type="Gene3D" id="1.20.5.170">
    <property type="match status" value="1"/>
</dbReference>
<reference evidence="6" key="2">
    <citation type="submission" date="2025-08" db="UniProtKB">
        <authorList>
            <consortium name="Ensembl"/>
        </authorList>
    </citation>
    <scope>IDENTIFICATION</scope>
</reference>
<feature type="domain" description="IF rod" evidence="5">
    <location>
        <begin position="62"/>
        <end position="377"/>
    </location>
</feature>